<dbReference type="CDD" id="cd01556">
    <property type="entry name" value="EPSP_synthase"/>
    <property type="match status" value="1"/>
</dbReference>
<feature type="binding site" evidence="23">
    <location>
        <position position="198"/>
    </location>
    <ligand>
        <name>NAD(+)</name>
        <dbReference type="ChEBI" id="CHEBI:57540"/>
    </ligand>
</feature>
<dbReference type="InterPro" id="IPR031322">
    <property type="entry name" value="Shikimate/glucono_kinase"/>
</dbReference>
<comment type="catalytic activity">
    <reaction evidence="23 24">
        <text>3-dehydroquinate = 3-dehydroshikimate + H2O</text>
        <dbReference type="Rhea" id="RHEA:21096"/>
        <dbReference type="ChEBI" id="CHEBI:15377"/>
        <dbReference type="ChEBI" id="CHEBI:16630"/>
        <dbReference type="ChEBI" id="CHEBI:32364"/>
        <dbReference type="EC" id="4.2.1.10"/>
    </reaction>
</comment>
<keyword evidence="9 23" id="KW-0808">Transferase</keyword>
<evidence type="ECO:0000256" key="24">
    <source>
        <dbReference type="PIRNR" id="PIRNR000514"/>
    </source>
</evidence>
<dbReference type="SUPFAM" id="SSF56796">
    <property type="entry name" value="Dehydroquinate synthase-like"/>
    <property type="match status" value="1"/>
</dbReference>
<dbReference type="GO" id="GO:0009423">
    <property type="term" value="P:chorismate biosynthetic process"/>
    <property type="evidence" value="ECO:0007669"/>
    <property type="project" value="UniProtKB-UniRule"/>
</dbReference>
<keyword evidence="10 23" id="KW-0479">Metal-binding</keyword>
<dbReference type="Proteomes" id="UP000277580">
    <property type="component" value="Unassembled WGS sequence"/>
</dbReference>
<feature type="binding site" evidence="23">
    <location>
        <begin position="879"/>
        <end position="886"/>
    </location>
    <ligand>
        <name>ATP</name>
        <dbReference type="ChEBI" id="CHEBI:30616"/>
    </ligand>
</feature>
<dbReference type="InterPro" id="IPR036968">
    <property type="entry name" value="Enolpyruvate_Tfrase_sf"/>
</dbReference>
<dbReference type="OrthoDB" id="197068at2759"/>
<dbReference type="InterPro" id="IPR013708">
    <property type="entry name" value="Shikimate_DH-bd_N"/>
</dbReference>
<dbReference type="GO" id="GO:0003856">
    <property type="term" value="F:3-dehydroquinate synthase activity"/>
    <property type="evidence" value="ECO:0007669"/>
    <property type="project" value="UniProtKB-UniRule"/>
</dbReference>
<dbReference type="Gene3D" id="3.40.50.1970">
    <property type="match status" value="1"/>
</dbReference>
<dbReference type="InterPro" id="IPR001986">
    <property type="entry name" value="Enolpyruvate_Tfrase_dom"/>
</dbReference>
<dbReference type="InterPro" id="IPR023000">
    <property type="entry name" value="Shikimate_kinase_CS"/>
</dbReference>
<comment type="pathway">
    <text evidence="23 24">Metabolic intermediate biosynthesis; chorismate biosynthesis; chorismate from D-erythrose 4-phosphate and phosphoenolpyruvate: step 4/7.</text>
</comment>
<dbReference type="FunFam" id="3.65.10.10:FF:000008">
    <property type="entry name" value="Pentafunctional AROM polypeptide"/>
    <property type="match status" value="1"/>
</dbReference>
<evidence type="ECO:0000256" key="17">
    <source>
        <dbReference type="ARBA" id="ARBA00023141"/>
    </source>
</evidence>
<feature type="active site" description="For EPSP synthase activity" evidence="23">
    <location>
        <position position="833"/>
    </location>
</feature>
<dbReference type="Gene3D" id="1.20.1090.10">
    <property type="entry name" value="Dehydroquinate synthase-like - alpha domain"/>
    <property type="match status" value="1"/>
</dbReference>
<dbReference type="EC" id="4.2.3.4" evidence="23"/>
<dbReference type="FunFam" id="3.40.50.300:FF:001256">
    <property type="entry name" value="Pentafunctional AROM polypeptide"/>
    <property type="match status" value="1"/>
</dbReference>
<dbReference type="GO" id="GO:0004764">
    <property type="term" value="F:shikimate 3-dehydrogenase (NADP+) activity"/>
    <property type="evidence" value="ECO:0007669"/>
    <property type="project" value="UniProtKB-UniRule"/>
</dbReference>
<dbReference type="InterPro" id="IPR006151">
    <property type="entry name" value="Shikm_DH/Glu-tRNA_Rdtase"/>
</dbReference>
<dbReference type="PANTHER" id="PTHR21090">
    <property type="entry name" value="AROM/DEHYDROQUINATE SYNTHASE"/>
    <property type="match status" value="1"/>
</dbReference>
<evidence type="ECO:0000256" key="2">
    <source>
        <dbReference type="ARBA" id="ARBA00004811"/>
    </source>
</evidence>
<dbReference type="FunFam" id="3.40.50.1970:FF:000007">
    <property type="entry name" value="Pentafunctional AROM polypeptide"/>
    <property type="match status" value="1"/>
</dbReference>
<dbReference type="EC" id="4.2.1.10" evidence="23"/>
<dbReference type="PROSITE" id="PS01128">
    <property type="entry name" value="SHIKIMATE_KINASE"/>
    <property type="match status" value="1"/>
</dbReference>
<dbReference type="GO" id="GO:0005737">
    <property type="term" value="C:cytoplasm"/>
    <property type="evidence" value="ECO:0007669"/>
    <property type="project" value="UniProtKB-SubCell"/>
</dbReference>
<dbReference type="EMBL" id="ML119139">
    <property type="protein sequence ID" value="RPB10977.1"/>
    <property type="molecule type" value="Genomic_DNA"/>
</dbReference>
<dbReference type="InterPro" id="IPR013792">
    <property type="entry name" value="RNA3'P_cycl/enolpyr_Trfase_a/b"/>
</dbReference>
<dbReference type="InterPro" id="IPR010110">
    <property type="entry name" value="Shikimate_DH_AroM-type"/>
</dbReference>
<keyword evidence="19 23" id="KW-0511">Multifunctional enzyme</keyword>
<dbReference type="PRINTS" id="PR01100">
    <property type="entry name" value="SHIKIMTKNASE"/>
</dbReference>
<evidence type="ECO:0000256" key="19">
    <source>
        <dbReference type="ARBA" id="ARBA00023268"/>
    </source>
</evidence>
<dbReference type="HAMAP" id="MF_00110">
    <property type="entry name" value="DHQ_synthase"/>
    <property type="match status" value="1"/>
</dbReference>
<feature type="binding site" evidence="23">
    <location>
        <begin position="147"/>
        <end position="148"/>
    </location>
    <ligand>
        <name>NAD(+)</name>
        <dbReference type="ChEBI" id="CHEBI:57540"/>
    </ligand>
</feature>
<evidence type="ECO:0000256" key="21">
    <source>
        <dbReference type="ARBA" id="ARBA00048567"/>
    </source>
</evidence>
<feature type="binding site" evidence="23">
    <location>
        <position position="154"/>
    </location>
    <ligand>
        <name>7-phospho-2-dehydro-3-deoxy-D-arabino-heptonate</name>
        <dbReference type="ChEBI" id="CHEBI:58394"/>
    </ligand>
</feature>
<dbReference type="UniPathway" id="UPA00053">
    <property type="reaction ID" value="UER00085"/>
</dbReference>
<dbReference type="HAMAP" id="MF_03143">
    <property type="entry name" value="Pentafunct_AroM"/>
    <property type="match status" value="1"/>
</dbReference>
<dbReference type="InterPro" id="IPR023193">
    <property type="entry name" value="EPSP_synthase_CS"/>
</dbReference>
<feature type="region of interest" description="3-dehydroquinate synthase" evidence="23">
    <location>
        <begin position="1"/>
        <end position="395"/>
    </location>
</feature>
<keyword evidence="13 23" id="KW-0862">Zinc</keyword>
<dbReference type="Pfam" id="PF01202">
    <property type="entry name" value="SKI"/>
    <property type="match status" value="1"/>
</dbReference>
<feature type="binding site" evidence="23">
    <location>
        <begin position="202"/>
        <end position="205"/>
    </location>
    <ligand>
        <name>7-phospho-2-dehydro-3-deoxy-D-arabino-heptonate</name>
        <dbReference type="ChEBI" id="CHEBI:58394"/>
    </ligand>
</feature>
<dbReference type="PROSITE" id="PS01028">
    <property type="entry name" value="DEHYDROQUINASE_I"/>
    <property type="match status" value="1"/>
</dbReference>
<keyword evidence="7 23" id="KW-0963">Cytoplasm</keyword>
<dbReference type="FunFam" id="1.20.1090.10:FF:000007">
    <property type="entry name" value="Pentafunctional AROM polypeptide"/>
    <property type="match status" value="1"/>
</dbReference>
<name>A0A3N4KK94_9PEZI</name>
<comment type="similarity">
    <text evidence="6">Belongs to the EPSP synthase family.</text>
</comment>
<dbReference type="Pfam" id="PF00275">
    <property type="entry name" value="EPSP_synthase"/>
    <property type="match status" value="1"/>
</dbReference>
<dbReference type="Gene3D" id="3.40.50.10860">
    <property type="entry name" value="Leucine Dehydrogenase, chain A, domain 1"/>
    <property type="match status" value="1"/>
</dbReference>
<feature type="active site" description="Proton acceptor; for 3-dehydroquinate synthase activity" evidence="23">
    <location>
        <position position="271"/>
    </location>
</feature>
<comment type="subcellular location">
    <subcellularLocation>
        <location evidence="1 23 24">Cytoplasm</location>
    </subcellularLocation>
</comment>
<evidence type="ECO:0000256" key="14">
    <source>
        <dbReference type="ARBA" id="ARBA00022840"/>
    </source>
</evidence>
<comment type="caution">
    <text evidence="23">Lacks conserved residue(s) required for the propagation of feature annotation.</text>
</comment>
<comment type="similarity">
    <text evidence="4">In the 2nd section; belongs to the type-I 3-dehydroquinase family.</text>
</comment>
<dbReference type="EC" id="1.1.1.25" evidence="23"/>
<evidence type="ECO:0000256" key="5">
    <source>
        <dbReference type="ARBA" id="ARBA00009349"/>
    </source>
</evidence>
<feature type="binding site" evidence="23">
    <location>
        <position position="367"/>
    </location>
    <ligand>
        <name>7-phospho-2-dehydro-3-deoxy-D-arabino-heptonate</name>
        <dbReference type="ChEBI" id="CHEBI:58394"/>
    </ligand>
</feature>
<dbReference type="PROSITE" id="PS00104">
    <property type="entry name" value="EPSP_SYNTHASE_1"/>
    <property type="match status" value="1"/>
</dbReference>
<feature type="binding site" evidence="23">
    <location>
        <position position="202"/>
    </location>
    <ligand>
        <name>Zn(2+)</name>
        <dbReference type="ChEBI" id="CHEBI:29105"/>
        <note>catalytic</note>
    </ligand>
</feature>
<comment type="similarity">
    <text evidence="23">In the N-terminal section; belongs to the sugar phosphate cyclases superfamily. Dehydroquinate synthase family.</text>
</comment>
<comment type="catalytic activity">
    <reaction evidence="20">
        <text>3-phosphoshikimate + phosphoenolpyruvate = 5-O-(1-carboxyvinyl)-3-phosphoshikimate + phosphate</text>
        <dbReference type="Rhea" id="RHEA:21256"/>
        <dbReference type="ChEBI" id="CHEBI:43474"/>
        <dbReference type="ChEBI" id="CHEBI:57701"/>
        <dbReference type="ChEBI" id="CHEBI:58702"/>
        <dbReference type="ChEBI" id="CHEBI:145989"/>
        <dbReference type="EC" id="2.5.1.19"/>
    </reaction>
    <physiologicalReaction direction="left-to-right" evidence="20">
        <dbReference type="Rhea" id="RHEA:21257"/>
    </physiologicalReaction>
</comment>
<evidence type="ECO:0000313" key="30">
    <source>
        <dbReference type="EMBL" id="RPB10977.1"/>
    </source>
</evidence>
<comment type="pathway">
    <text evidence="23 24">Metabolic intermediate biosynthesis; chorismate biosynthesis; chorismate from D-erythrose 4-phosphate and phosphoenolpyruvate: step 2/7.</text>
</comment>
<dbReference type="GO" id="GO:0005524">
    <property type="term" value="F:ATP binding"/>
    <property type="evidence" value="ECO:0007669"/>
    <property type="project" value="UniProtKB-UniRule"/>
</dbReference>
<keyword evidence="11 23" id="KW-0547">Nucleotide-binding</keyword>
<comment type="similarity">
    <text evidence="23 24">In the 4th section; belongs to the type-I 3-dehydroquinase family.</text>
</comment>
<evidence type="ECO:0000256" key="4">
    <source>
        <dbReference type="ARBA" id="ARBA00006477"/>
    </source>
</evidence>
<comment type="subunit">
    <text evidence="23 24">Homodimer.</text>
</comment>
<feature type="binding site" evidence="23">
    <location>
        <position position="282"/>
    </location>
    <ligand>
        <name>Zn(2+)</name>
        <dbReference type="ChEBI" id="CHEBI:29105"/>
        <note>catalytic</note>
    </ligand>
</feature>
<dbReference type="NCBIfam" id="TIGR01356">
    <property type="entry name" value="aroA"/>
    <property type="match status" value="1"/>
</dbReference>
<evidence type="ECO:0000256" key="15">
    <source>
        <dbReference type="ARBA" id="ARBA00022857"/>
    </source>
</evidence>
<keyword evidence="12 23" id="KW-0418">Kinase</keyword>
<feature type="region of interest" description="Shikimate kinase" evidence="23">
    <location>
        <begin position="872"/>
        <end position="1064"/>
    </location>
</feature>
<dbReference type="Gene3D" id="3.40.50.300">
    <property type="entry name" value="P-loop containing nucleotide triphosphate hydrolases"/>
    <property type="match status" value="1"/>
</dbReference>
<dbReference type="InterPro" id="IPR046346">
    <property type="entry name" value="Aminoacid_DH-like_N_sf"/>
</dbReference>
<evidence type="ECO:0000259" key="29">
    <source>
        <dbReference type="Pfam" id="PF24621"/>
    </source>
</evidence>
<dbReference type="EC" id="2.7.1.71" evidence="23"/>
<feature type="domain" description="3-dehydroquinate synthase N-terminal" evidence="27">
    <location>
        <begin position="85"/>
        <end position="197"/>
    </location>
</feature>
<dbReference type="InParanoid" id="A0A3N4KK94"/>
<evidence type="ECO:0000313" key="31">
    <source>
        <dbReference type="Proteomes" id="UP000277580"/>
    </source>
</evidence>
<feature type="binding site" evidence="23">
    <location>
        <begin position="275"/>
        <end position="279"/>
    </location>
    <ligand>
        <name>7-phospho-2-dehydro-3-deoxy-D-arabino-heptonate</name>
        <dbReference type="ChEBI" id="CHEBI:58394"/>
    </ligand>
</feature>
<dbReference type="InterPro" id="IPR000623">
    <property type="entry name" value="Shikimate_kinase/TSH1"/>
</dbReference>
<dbReference type="InterPro" id="IPR013785">
    <property type="entry name" value="Aldolase_TIM"/>
</dbReference>
<dbReference type="Pfam" id="PF01487">
    <property type="entry name" value="DHquinase_I"/>
    <property type="match status" value="1"/>
</dbReference>
<dbReference type="InterPro" id="IPR036291">
    <property type="entry name" value="NAD(P)-bd_dom_sf"/>
</dbReference>
<dbReference type="Gene3D" id="3.65.10.10">
    <property type="entry name" value="Enolpyruvate transferase domain"/>
    <property type="match status" value="2"/>
</dbReference>
<dbReference type="InterPro" id="IPR056179">
    <property type="entry name" value="DHQS_C"/>
</dbReference>
<dbReference type="InterPro" id="IPR018508">
    <property type="entry name" value="3-dehydroquinate_DH_AS"/>
</dbReference>
<dbReference type="NCBIfam" id="TIGR01809">
    <property type="entry name" value="Shik-DH-AROM"/>
    <property type="match status" value="1"/>
</dbReference>
<evidence type="ECO:0000256" key="12">
    <source>
        <dbReference type="ARBA" id="ARBA00022777"/>
    </source>
</evidence>
<comment type="similarity">
    <text evidence="24">In the N-terminal section; belongs to the dehydroquinate synthase family.</text>
</comment>
<dbReference type="Pfam" id="PF01488">
    <property type="entry name" value="Shikimate_DH"/>
    <property type="match status" value="1"/>
</dbReference>
<dbReference type="PANTHER" id="PTHR21090:SF5">
    <property type="entry name" value="PENTAFUNCTIONAL AROM POLYPEPTIDE"/>
    <property type="match status" value="1"/>
</dbReference>
<comment type="pathway">
    <text evidence="3 23 24">Metabolic intermediate biosynthesis; chorismate biosynthesis; chorismate from D-erythrose 4-phosphate and phosphoenolpyruvate: step 5/7.</text>
</comment>
<keyword evidence="15 23" id="KW-0521">NADP</keyword>
<dbReference type="CDD" id="cd00502">
    <property type="entry name" value="DHQase_I"/>
    <property type="match status" value="1"/>
</dbReference>
<keyword evidence="17 23" id="KW-0057">Aromatic amino acid biosynthesis</keyword>
<organism evidence="30 31">
    <name type="scientific">Morchella conica CCBAS932</name>
    <dbReference type="NCBI Taxonomy" id="1392247"/>
    <lineage>
        <taxon>Eukaryota</taxon>
        <taxon>Fungi</taxon>
        <taxon>Dikarya</taxon>
        <taxon>Ascomycota</taxon>
        <taxon>Pezizomycotina</taxon>
        <taxon>Pezizomycetes</taxon>
        <taxon>Pezizales</taxon>
        <taxon>Morchellaceae</taxon>
        <taxon>Morchella</taxon>
    </lineage>
</organism>
<dbReference type="CDD" id="cd00464">
    <property type="entry name" value="SK"/>
    <property type="match status" value="1"/>
</dbReference>
<feature type="binding site" evidence="23">
    <location>
        <position position="160"/>
    </location>
    <ligand>
        <name>7-phospho-2-dehydro-3-deoxy-D-arabino-heptonate</name>
        <dbReference type="ChEBI" id="CHEBI:58394"/>
    </ligand>
</feature>
<feature type="binding site" evidence="23">
    <location>
        <begin position="91"/>
        <end position="94"/>
    </location>
    <ligand>
        <name>NAD(+)</name>
        <dbReference type="ChEBI" id="CHEBI:57540"/>
    </ligand>
</feature>
<dbReference type="SUPFAM" id="SSF53223">
    <property type="entry name" value="Aminoacid dehydrogenase-like, N-terminal domain"/>
    <property type="match status" value="1"/>
</dbReference>
<dbReference type="CDD" id="cd08195">
    <property type="entry name" value="DHQS"/>
    <property type="match status" value="1"/>
</dbReference>
<dbReference type="InterPro" id="IPR008289">
    <property type="entry name" value="Pentafunct_AroM"/>
</dbReference>
<evidence type="ECO:0000256" key="6">
    <source>
        <dbReference type="ARBA" id="ARBA00009948"/>
    </source>
</evidence>
<dbReference type="GO" id="GO:0004765">
    <property type="term" value="F:shikimate kinase activity"/>
    <property type="evidence" value="ECO:0007669"/>
    <property type="project" value="UniProtKB-UniRule"/>
</dbReference>
<feature type="binding site" evidence="23">
    <location>
        <position position="170"/>
    </location>
    <ligand>
        <name>7-phospho-2-dehydro-3-deoxy-D-arabino-heptonate</name>
        <dbReference type="ChEBI" id="CHEBI:58394"/>
    </ligand>
</feature>
<evidence type="ECO:0000256" key="1">
    <source>
        <dbReference type="ARBA" id="ARBA00004496"/>
    </source>
</evidence>
<dbReference type="NCBIfam" id="TIGR01357">
    <property type="entry name" value="aroB"/>
    <property type="match status" value="1"/>
</dbReference>
<dbReference type="SUPFAM" id="SSF55205">
    <property type="entry name" value="EPT/RTPC-like"/>
    <property type="match status" value="1"/>
</dbReference>
<evidence type="ECO:0000256" key="9">
    <source>
        <dbReference type="ARBA" id="ARBA00022679"/>
    </source>
</evidence>
<dbReference type="Gene3D" id="3.20.20.70">
    <property type="entry name" value="Aldolase class I"/>
    <property type="match status" value="1"/>
</dbReference>
<feature type="active site" description="Schiff-base intermediate with substrate; for 3-dehydroquinate dehydratase activity" evidence="23">
    <location>
        <position position="1216"/>
    </location>
</feature>
<feature type="region of interest" description="Shikimate dehydrogenase" evidence="23">
    <location>
        <begin position="1297"/>
        <end position="1591"/>
    </location>
</feature>
<accession>A0A3N4KK94</accession>
<keyword evidence="18 23" id="KW-0456">Lyase</keyword>
<dbReference type="STRING" id="1392247.A0A3N4KK94"/>
<keyword evidence="16 23" id="KW-0560">Oxidoreductase</keyword>
<dbReference type="Pfam" id="PF01761">
    <property type="entry name" value="DHQ_synthase"/>
    <property type="match status" value="1"/>
</dbReference>
<feature type="binding site" evidence="23">
    <location>
        <begin position="187"/>
        <end position="190"/>
    </location>
    <ligand>
        <name>NAD(+)</name>
        <dbReference type="ChEBI" id="CHEBI:57540"/>
    </ligand>
</feature>
<dbReference type="PIRSF" id="PIRSF000514">
    <property type="entry name" value="Pentafunct_AroM"/>
    <property type="match status" value="1"/>
</dbReference>
<evidence type="ECO:0000256" key="7">
    <source>
        <dbReference type="ARBA" id="ARBA00022490"/>
    </source>
</evidence>
<dbReference type="HAMAP" id="MF_00210">
    <property type="entry name" value="EPSP_synth"/>
    <property type="match status" value="1"/>
</dbReference>
<dbReference type="FunFam" id="3.20.20.70:FF:000135">
    <property type="entry name" value="Pentafunctional AROM polypeptide"/>
    <property type="match status" value="1"/>
</dbReference>
<feature type="binding site" evidence="23">
    <location>
        <position position="282"/>
    </location>
    <ligand>
        <name>7-phospho-2-dehydro-3-deoxy-D-arabino-heptonate</name>
        <dbReference type="ChEBI" id="CHEBI:58394"/>
    </ligand>
</feature>
<comment type="similarity">
    <text evidence="5">In the N-terminal section; belongs to the shikimate kinase family.</text>
</comment>
<sequence>MVTAETNGTSVPMEIATVSILGKDTIKVGYDLIHEITSDILQNLKSTTYVLITDINIGRIYLPRIEEAFEQDSQKYSPNARLLTYTIPPGEASKTRVTKAEIEDWMLSKECTRDTVIIALGGGVIGDMIGYVAATFMRGVRFIQVPTTLLSMVDSSIGGKTAIDSPHGKNLIGAFWQPERIYIDLQFLETLPEREFINGMAEVIKTAAIWDEEEFTKLEKSSDVILQAVRSKITAIQEGPSRLSSVKQLLKEVVLGSVRTKAHVVSADEREGGLRNLLNFGHTIGHAIEAILFPQMLHGECVAIGMIKEAELSRHLGHLKPSAVARISKCLTAYGLPTSLDDKRVKKLTAGKHCEVEEMIRIMGVDKKNDGRKKKVVLLTAIGKTLERKASVVLDDAIRVIMAPSVIVDSQKSVIPELSITPPGSKSISNRALVLAALGTGTCRIKNLLHSDDTEHMLTALYKLGGMQFSWEDDGDTLVVNGNGGKLTACGDELYLGNAGTAARFLSTVATLVSPSTENDSIVLTGNARMKQRPIGPLVNALRSNGNTVDYLEDEGCLPLRVPSTSGFAGGKIELAATVSSQYVSSILMCAPYARQPVTLSLVGGKPISQLYIEMTTAMMASFGIQVTKSETEEYTYHIPQGTYKNPSEYVVESDASSATYPLAIAAITGTTVTIPNIGKKSLQGDARFAVDILRPMGCEVVQTDYSTTVRGPAKGQLKPIPQVDMEPMTDAFLTASVLAAVAVGSERTNITGIANQRVKECNRIAAMVHELAKFGVTAGELEDGIWIEGKDYSTLQSPVDGVHCYDDHRMAMSFSVLSLIAPEPVIVLEKECTAKTWPGWWDVLASSFKVALNGTEIIDHSEPSIIKKGNNASIIIIGMRGAGKTTMGNIATRIMQRPLLDLDVVMEEEQGRVIPDIVKTDGWEGFRQIEFDLLKRKMAEHPTEHIIACGGGIIETPEARELLIRYHQTGGIVIHIHRNIENVIDFLNVDKTRPAFSEDLHNVWLRRRPWYDECSNFQYYSPVVSAEHLDIAQADFARFLHVIIGKANYHEKFLRRERTFFVSLTYPDISQAIDIVGPVTIGADALEIRVDLLEDPNGEYGVPTIKFVSEQLALLRSKTQLPAIFAIRTVSQGGRFPDDAPEKALEFFLTAIRMGLEYIDLEMSWPLLVIEKVTASKNHTKIIASHHDVQGHLRWKNASWVSIFNTALKFGDVIKLIGVANKLQDNFDLQNFREWASSRATRLIALNAGEKGKLSRILNMFLTPVTHPALPFKAAPGQLTVSEIHRGLWLMGEIERKQFYLFGKPIQHSRSPALHNHLFKDMGLPHHYQIFENDTVNDEATRAILYADDFGGASVTIPHKLNIMPLLDEITPEAEMIGAVNTVLPVLVKTRGETKRKLVGYNFDWVGIKTSLFQGGVRDTYDDPGSALVIGAGGTSRAAVYALHNMRYNTIYIINRSVANLQPIIDAFPAEYNIIAVKTLEEAQAISVKPVTAVSTVPADKPIDAATKAILTELLKVNPTDSQKERVLAEMAYKPRHTEVMELAEEAGWKTVPGLEALTGQGVKQFEVFTGGIIPDYEQARQAVLGDEKY</sequence>
<dbReference type="Gene3D" id="3.40.50.720">
    <property type="entry name" value="NAD(P)-binding Rossmann-like Domain"/>
    <property type="match status" value="1"/>
</dbReference>
<dbReference type="PROSITE" id="PS00885">
    <property type="entry name" value="EPSP_SYNTHASE_2"/>
    <property type="match status" value="1"/>
</dbReference>
<dbReference type="InterPro" id="IPR030960">
    <property type="entry name" value="DHQS/DOIS_N"/>
</dbReference>
<dbReference type="GO" id="GO:0046872">
    <property type="term" value="F:metal ion binding"/>
    <property type="evidence" value="ECO:0007669"/>
    <property type="project" value="UniProtKB-UniRule"/>
</dbReference>
<evidence type="ECO:0000259" key="26">
    <source>
        <dbReference type="Pfam" id="PF01488"/>
    </source>
</evidence>
<gene>
    <name evidence="30" type="ORF">P167DRAFT_525254</name>
</gene>
<feature type="binding site" evidence="23">
    <location>
        <begin position="122"/>
        <end position="124"/>
    </location>
    <ligand>
        <name>NAD(+)</name>
        <dbReference type="ChEBI" id="CHEBI:57540"/>
    </ligand>
</feature>
<feature type="domain" description="3-dehydroquinate synthase C-terminal" evidence="29">
    <location>
        <begin position="199"/>
        <end position="369"/>
    </location>
</feature>
<dbReference type="GO" id="GO:0003866">
    <property type="term" value="F:3-phosphoshikimate 1-carboxyvinyltransferase activity"/>
    <property type="evidence" value="ECO:0007669"/>
    <property type="project" value="UniProtKB-UniRule"/>
</dbReference>
<comment type="pathway">
    <text evidence="2 23 24">Metabolic intermediate biosynthesis; chorismate biosynthesis; chorismate from D-erythrose 4-phosphate and phosphoenolpyruvate: step 6/7.</text>
</comment>
<reference evidence="30 31" key="1">
    <citation type="journal article" date="2018" name="Nat. Ecol. Evol.">
        <title>Pezizomycetes genomes reveal the molecular basis of ectomycorrhizal truffle lifestyle.</title>
        <authorList>
            <person name="Murat C."/>
            <person name="Payen T."/>
            <person name="Noel B."/>
            <person name="Kuo A."/>
            <person name="Morin E."/>
            <person name="Chen J."/>
            <person name="Kohler A."/>
            <person name="Krizsan K."/>
            <person name="Balestrini R."/>
            <person name="Da Silva C."/>
            <person name="Montanini B."/>
            <person name="Hainaut M."/>
            <person name="Levati E."/>
            <person name="Barry K.W."/>
            <person name="Belfiori B."/>
            <person name="Cichocki N."/>
            <person name="Clum A."/>
            <person name="Dockter R.B."/>
            <person name="Fauchery L."/>
            <person name="Guy J."/>
            <person name="Iotti M."/>
            <person name="Le Tacon F."/>
            <person name="Lindquist E.A."/>
            <person name="Lipzen A."/>
            <person name="Malagnac F."/>
            <person name="Mello A."/>
            <person name="Molinier V."/>
            <person name="Miyauchi S."/>
            <person name="Poulain J."/>
            <person name="Riccioni C."/>
            <person name="Rubini A."/>
            <person name="Sitrit Y."/>
            <person name="Splivallo R."/>
            <person name="Traeger S."/>
            <person name="Wang M."/>
            <person name="Zifcakova L."/>
            <person name="Wipf D."/>
            <person name="Zambonelli A."/>
            <person name="Paolocci F."/>
            <person name="Nowrousian M."/>
            <person name="Ottonello S."/>
            <person name="Baldrian P."/>
            <person name="Spatafora J.W."/>
            <person name="Henrissat B."/>
            <person name="Nagy L.G."/>
            <person name="Aury J.M."/>
            <person name="Wincker P."/>
            <person name="Grigoriev I.V."/>
            <person name="Bonfante P."/>
            <person name="Martin F.M."/>
        </authorList>
    </citation>
    <scope>NUCLEOTIDE SEQUENCE [LARGE SCALE GENOMIC DNA]</scope>
    <source>
        <strain evidence="30 31">CCBAS932</strain>
    </source>
</reference>
<evidence type="ECO:0000256" key="16">
    <source>
        <dbReference type="ARBA" id="ARBA00023002"/>
    </source>
</evidence>
<evidence type="ECO:0000259" key="25">
    <source>
        <dbReference type="Pfam" id="PF00275"/>
    </source>
</evidence>
<comment type="pathway">
    <text evidence="23 24">Metabolic intermediate biosynthesis; chorismate biosynthesis; chorismate from D-erythrose 4-phosphate and phosphoenolpyruvate: step 3/7.</text>
</comment>
<evidence type="ECO:0000256" key="23">
    <source>
        <dbReference type="HAMAP-Rule" id="MF_03143"/>
    </source>
</evidence>
<evidence type="ECO:0000259" key="27">
    <source>
        <dbReference type="Pfam" id="PF01761"/>
    </source>
</evidence>
<evidence type="ECO:0000256" key="13">
    <source>
        <dbReference type="ARBA" id="ARBA00022833"/>
    </source>
</evidence>
<comment type="cofactor">
    <cofactor evidence="23 24">
        <name>Zn(2+)</name>
        <dbReference type="ChEBI" id="CHEBI:29105"/>
    </cofactor>
    <text evidence="23 24">Binds 2 Zn(2+) ions per subunit.</text>
</comment>
<comment type="similarity">
    <text evidence="23 24">In the 3rd section; belongs to the shikimate kinase family.</text>
</comment>
<dbReference type="SUPFAM" id="SSF51569">
    <property type="entry name" value="Aldolase"/>
    <property type="match status" value="1"/>
</dbReference>
<evidence type="ECO:0000256" key="11">
    <source>
        <dbReference type="ARBA" id="ARBA00022741"/>
    </source>
</evidence>
<evidence type="ECO:0000256" key="18">
    <source>
        <dbReference type="ARBA" id="ARBA00023239"/>
    </source>
</evidence>
<comment type="function">
    <text evidence="22 23 24">The AROM polypeptide catalyzes 5 consecutive enzymatic reactions in prechorismate polyaromatic amino acid biosynthesis.</text>
</comment>
<keyword evidence="8 23" id="KW-0028">Amino-acid biosynthesis</keyword>
<evidence type="ECO:0000256" key="10">
    <source>
        <dbReference type="ARBA" id="ARBA00022723"/>
    </source>
</evidence>
<comment type="catalytic activity">
    <reaction evidence="23 24">
        <text>shikimate + NADP(+) = 3-dehydroshikimate + NADPH + H(+)</text>
        <dbReference type="Rhea" id="RHEA:17737"/>
        <dbReference type="ChEBI" id="CHEBI:15378"/>
        <dbReference type="ChEBI" id="CHEBI:16630"/>
        <dbReference type="ChEBI" id="CHEBI:36208"/>
        <dbReference type="ChEBI" id="CHEBI:57783"/>
        <dbReference type="ChEBI" id="CHEBI:58349"/>
        <dbReference type="EC" id="1.1.1.25"/>
    </reaction>
</comment>
<dbReference type="GO" id="GO:0009073">
    <property type="term" value="P:aromatic amino acid family biosynthetic process"/>
    <property type="evidence" value="ECO:0007669"/>
    <property type="project" value="UniProtKB-UniRule"/>
</dbReference>
<dbReference type="InterPro" id="IPR006264">
    <property type="entry name" value="EPSP_synthase"/>
</dbReference>
<dbReference type="InterPro" id="IPR001381">
    <property type="entry name" value="DHquinase_I"/>
</dbReference>
<dbReference type="Pfam" id="PF24621">
    <property type="entry name" value="DHQS_C"/>
    <property type="match status" value="1"/>
</dbReference>
<dbReference type="InterPro" id="IPR027417">
    <property type="entry name" value="P-loop_NTPase"/>
</dbReference>
<dbReference type="FunCoup" id="A0A3N4KK94">
    <property type="interactions" value="468"/>
</dbReference>
<dbReference type="NCBIfam" id="TIGR01093">
    <property type="entry name" value="aroD"/>
    <property type="match status" value="1"/>
</dbReference>
<dbReference type="Pfam" id="PF08501">
    <property type="entry name" value="Shikimate_dh_N"/>
    <property type="match status" value="1"/>
</dbReference>
<evidence type="ECO:0000256" key="3">
    <source>
        <dbReference type="ARBA" id="ARBA00004842"/>
    </source>
</evidence>
<dbReference type="SUPFAM" id="SSF51735">
    <property type="entry name" value="NAD(P)-binding Rossmann-fold domains"/>
    <property type="match status" value="1"/>
</dbReference>
<comment type="similarity">
    <text evidence="23 24">In the C-terminal section; belongs to the shikimate dehydrogenase family.</text>
</comment>
<evidence type="ECO:0000259" key="28">
    <source>
        <dbReference type="Pfam" id="PF08501"/>
    </source>
</evidence>
<feature type="binding site" evidence="23">
    <location>
        <position position="138"/>
    </location>
    <ligand>
        <name>7-phospho-2-dehydro-3-deoxy-D-arabino-heptonate</name>
        <dbReference type="ChEBI" id="CHEBI:58394"/>
    </ligand>
</feature>
<comment type="catalytic activity">
    <reaction evidence="23 24">
        <text>7-phospho-2-dehydro-3-deoxy-D-arabino-heptonate = 3-dehydroquinate + phosphate</text>
        <dbReference type="Rhea" id="RHEA:21968"/>
        <dbReference type="ChEBI" id="CHEBI:32364"/>
        <dbReference type="ChEBI" id="CHEBI:43474"/>
        <dbReference type="ChEBI" id="CHEBI:58394"/>
        <dbReference type="EC" id="4.2.3.4"/>
    </reaction>
</comment>
<protein>
    <recommendedName>
        <fullName evidence="23">Pentafunctional AROM polypeptide</fullName>
    </recommendedName>
    <domain>
        <recommendedName>
            <fullName evidence="23">3-dehydroquinate synthase</fullName>
            <shortName evidence="23">DHQS</shortName>
            <ecNumber evidence="23">4.2.3.4</ecNumber>
        </recommendedName>
    </domain>
    <domain>
        <recommendedName>
            <fullName evidence="23">3-phosphoshikimate 1-carboxyvinyltransferase</fullName>
            <ecNumber evidence="23">2.5.1.19</ecNumber>
        </recommendedName>
        <alternativeName>
            <fullName evidence="23">5-enolpyruvylshikimate-3-phosphate synthase</fullName>
            <shortName evidence="23">EPSP synthase</shortName>
            <shortName evidence="23">EPSPS</shortName>
        </alternativeName>
    </domain>
    <domain>
        <recommendedName>
            <fullName evidence="23">Shikimate kinase</fullName>
            <shortName evidence="23">SK</shortName>
            <ecNumber evidence="23">2.7.1.71</ecNumber>
        </recommendedName>
    </domain>
    <domain>
        <recommendedName>
            <fullName evidence="23">3-dehydroquinate dehydratase</fullName>
            <shortName evidence="23">3-dehydroquinase</shortName>
            <ecNumber evidence="23">4.2.1.10</ecNumber>
        </recommendedName>
    </domain>
    <domain>
        <recommendedName>
            <fullName evidence="23">Shikimate dehydrogenase</fullName>
            <ecNumber evidence="23">1.1.1.25</ecNumber>
        </recommendedName>
    </domain>
</protein>
<feature type="binding site" evidence="23">
    <location>
        <position position="261"/>
    </location>
    <ligand>
        <name>7-phospho-2-dehydro-3-deoxy-D-arabino-heptonate</name>
        <dbReference type="ChEBI" id="CHEBI:58394"/>
    </ligand>
</feature>
<feature type="domain" description="Shikimate dehydrogenase substrate binding N-terminal" evidence="28">
    <location>
        <begin position="1302"/>
        <end position="1384"/>
    </location>
</feature>
<comment type="similarity">
    <text evidence="23 24">In the 2nd section; belongs to the EPSP synthase family.</text>
</comment>
<dbReference type="CDD" id="cd01065">
    <property type="entry name" value="NAD_bind_Shikimate_DH"/>
    <property type="match status" value="1"/>
</dbReference>
<dbReference type="SUPFAM" id="SSF52540">
    <property type="entry name" value="P-loop containing nucleoside triphosphate hydrolases"/>
    <property type="match status" value="1"/>
</dbReference>
<feature type="domain" description="Quinate/shikimate 5-dehydrogenase/glutamyl-tRNA reductase" evidence="26">
    <location>
        <begin position="1428"/>
        <end position="1484"/>
    </location>
</feature>
<comment type="catalytic activity">
    <reaction evidence="21 23 24">
        <text>shikimate + ATP = 3-phosphoshikimate + ADP + H(+)</text>
        <dbReference type="Rhea" id="RHEA:13121"/>
        <dbReference type="ChEBI" id="CHEBI:15378"/>
        <dbReference type="ChEBI" id="CHEBI:30616"/>
        <dbReference type="ChEBI" id="CHEBI:36208"/>
        <dbReference type="ChEBI" id="CHEBI:145989"/>
        <dbReference type="ChEBI" id="CHEBI:456216"/>
        <dbReference type="EC" id="2.7.1.71"/>
    </reaction>
</comment>
<dbReference type="EC" id="2.5.1.19" evidence="23"/>
<feature type="binding site" evidence="23">
    <location>
        <position position="169"/>
    </location>
    <ligand>
        <name>NAD(+)</name>
        <dbReference type="ChEBI" id="CHEBI:57540"/>
    </ligand>
</feature>
<evidence type="ECO:0000256" key="8">
    <source>
        <dbReference type="ARBA" id="ARBA00022605"/>
    </source>
</evidence>
<feature type="active site" description="Proton acceptor; for 3-dehydroquinate synthase activity" evidence="23">
    <location>
        <position position="286"/>
    </location>
</feature>
<keyword evidence="31" id="KW-1185">Reference proteome</keyword>
<dbReference type="GO" id="GO:0008652">
    <property type="term" value="P:amino acid biosynthetic process"/>
    <property type="evidence" value="ECO:0007669"/>
    <property type="project" value="UniProtKB-KW"/>
</dbReference>
<feature type="binding site" evidence="23">
    <location>
        <position position="127"/>
    </location>
    <ligand>
        <name>NAD(+)</name>
        <dbReference type="ChEBI" id="CHEBI:57540"/>
    </ligand>
</feature>
<keyword evidence="14 23" id="KW-0067">ATP-binding</keyword>
<dbReference type="InterPro" id="IPR016037">
    <property type="entry name" value="DHQ_synth_AroB"/>
</dbReference>
<evidence type="ECO:0000256" key="22">
    <source>
        <dbReference type="ARBA" id="ARBA00054455"/>
    </source>
</evidence>
<feature type="binding site" evidence="23">
    <location>
        <position position="298"/>
    </location>
    <ligand>
        <name>Zn(2+)</name>
        <dbReference type="ChEBI" id="CHEBI:29105"/>
        <note>catalytic</note>
    </ligand>
</feature>
<feature type="domain" description="Enolpyruvate transferase" evidence="25">
    <location>
        <begin position="419"/>
        <end position="845"/>
    </location>
</feature>
<feature type="active site" description="Proton acceptor; for 3-dehydroquinate dehydratase activity" evidence="23">
    <location>
        <position position="1188"/>
    </location>
</feature>
<feature type="binding site" evidence="23">
    <location>
        <position position="298"/>
    </location>
    <ligand>
        <name>7-phospho-2-dehydro-3-deoxy-D-arabino-heptonate</name>
        <dbReference type="ChEBI" id="CHEBI:58394"/>
    </ligand>
</feature>
<dbReference type="FunFam" id="3.65.10.10:FF:000007">
    <property type="entry name" value="Pentafunctional AROM polypeptide"/>
    <property type="match status" value="1"/>
</dbReference>
<proteinExistence type="inferred from homology"/>
<dbReference type="HAMAP" id="MF_00109">
    <property type="entry name" value="Shikimate_kinase"/>
    <property type="match status" value="1"/>
</dbReference>
<evidence type="ECO:0000256" key="20">
    <source>
        <dbReference type="ARBA" id="ARBA00044633"/>
    </source>
</evidence>
<dbReference type="GO" id="GO:0003855">
    <property type="term" value="F:3-dehydroquinate dehydratase activity"/>
    <property type="evidence" value="ECO:0007669"/>
    <property type="project" value="UniProtKB-UniRule"/>
</dbReference>